<dbReference type="SUPFAM" id="SSF52161">
    <property type="entry name" value="Ribosomal protein L13"/>
    <property type="match status" value="1"/>
</dbReference>
<dbReference type="CDD" id="cd00392">
    <property type="entry name" value="Ribosomal_L13"/>
    <property type="match status" value="1"/>
</dbReference>
<comment type="subunit">
    <text evidence="4">Part of the 50S ribosomal subunit.</text>
</comment>
<dbReference type="GO" id="GO:0022625">
    <property type="term" value="C:cytosolic large ribosomal subunit"/>
    <property type="evidence" value="ECO:0007669"/>
    <property type="project" value="TreeGrafter"/>
</dbReference>
<comment type="similarity">
    <text evidence="1 4">Belongs to the universal ribosomal protein uL13 family.</text>
</comment>
<dbReference type="InterPro" id="IPR005822">
    <property type="entry name" value="Ribosomal_uL13"/>
</dbReference>
<dbReference type="Gene3D" id="3.90.1180.10">
    <property type="entry name" value="Ribosomal protein L13"/>
    <property type="match status" value="1"/>
</dbReference>
<evidence type="ECO:0000313" key="6">
    <source>
        <dbReference type="Proteomes" id="UP000228767"/>
    </source>
</evidence>
<reference evidence="5 6" key="1">
    <citation type="submission" date="2017-09" db="EMBL/GenBank/DDBJ databases">
        <title>Depth-based differentiation of microbial function through sediment-hosted aquifers and enrichment of novel symbionts in the deep terrestrial subsurface.</title>
        <authorList>
            <person name="Probst A.J."/>
            <person name="Ladd B."/>
            <person name="Jarett J.K."/>
            <person name="Geller-Mcgrath D.E."/>
            <person name="Sieber C.M."/>
            <person name="Emerson J.B."/>
            <person name="Anantharaman K."/>
            <person name="Thomas B.C."/>
            <person name="Malmstrom R."/>
            <person name="Stieglmeier M."/>
            <person name="Klingl A."/>
            <person name="Woyke T."/>
            <person name="Ryan C.M."/>
            <person name="Banfield J.F."/>
        </authorList>
    </citation>
    <scope>NUCLEOTIDE SEQUENCE [LARGE SCALE GENOMIC DNA]</scope>
    <source>
        <strain evidence="5">CG10_big_fil_rev_8_21_14_0_10_51_16</strain>
    </source>
</reference>
<keyword evidence="3 4" id="KW-0687">Ribonucleoprotein</keyword>
<dbReference type="PIRSF" id="PIRSF002181">
    <property type="entry name" value="Ribosomal_L13"/>
    <property type="match status" value="1"/>
</dbReference>
<keyword evidence="2 4" id="KW-0689">Ribosomal protein</keyword>
<sequence length="121" mass="13308">MNSAQTEKKRTIDASGRSVGRIASEAALTLMGKDSPAFARNKVGDTDVLIINARKIRVTGNKLVEKVYMRHTGYPGGQRSLTMKQLISKKGHKEALFKAIQGMLPANKLRPIMLKKVSITE</sequence>
<evidence type="ECO:0000256" key="4">
    <source>
        <dbReference type="HAMAP-Rule" id="MF_01366"/>
    </source>
</evidence>
<comment type="caution">
    <text evidence="5">The sequence shown here is derived from an EMBL/GenBank/DDBJ whole genome shotgun (WGS) entry which is preliminary data.</text>
</comment>
<dbReference type="GO" id="GO:0003729">
    <property type="term" value="F:mRNA binding"/>
    <property type="evidence" value="ECO:0007669"/>
    <property type="project" value="TreeGrafter"/>
</dbReference>
<dbReference type="PANTHER" id="PTHR11545:SF2">
    <property type="entry name" value="LARGE RIBOSOMAL SUBUNIT PROTEIN UL13M"/>
    <property type="match status" value="1"/>
</dbReference>
<name>A0A2H0RE47_9BACT</name>
<evidence type="ECO:0000256" key="2">
    <source>
        <dbReference type="ARBA" id="ARBA00022980"/>
    </source>
</evidence>
<evidence type="ECO:0000256" key="1">
    <source>
        <dbReference type="ARBA" id="ARBA00006227"/>
    </source>
</evidence>
<dbReference type="HAMAP" id="MF_01366">
    <property type="entry name" value="Ribosomal_uL13"/>
    <property type="match status" value="1"/>
</dbReference>
<dbReference type="NCBIfam" id="TIGR01066">
    <property type="entry name" value="rplM_bact"/>
    <property type="match status" value="1"/>
</dbReference>
<evidence type="ECO:0000313" key="5">
    <source>
        <dbReference type="EMBL" id="PIR44831.1"/>
    </source>
</evidence>
<dbReference type="GO" id="GO:0003735">
    <property type="term" value="F:structural constituent of ribosome"/>
    <property type="evidence" value="ECO:0007669"/>
    <property type="project" value="InterPro"/>
</dbReference>
<dbReference type="GO" id="GO:0017148">
    <property type="term" value="P:negative regulation of translation"/>
    <property type="evidence" value="ECO:0007669"/>
    <property type="project" value="TreeGrafter"/>
</dbReference>
<dbReference type="EMBL" id="PCYI01000019">
    <property type="protein sequence ID" value="PIR44831.1"/>
    <property type="molecule type" value="Genomic_DNA"/>
</dbReference>
<gene>
    <name evidence="4 5" type="primary">rplM</name>
    <name evidence="5" type="ORF">COV10_03025</name>
</gene>
<dbReference type="AlphaFoldDB" id="A0A2H0RE47"/>
<protein>
    <recommendedName>
        <fullName evidence="4">Large ribosomal subunit protein uL13</fullName>
    </recommendedName>
</protein>
<evidence type="ECO:0000256" key="3">
    <source>
        <dbReference type="ARBA" id="ARBA00023274"/>
    </source>
</evidence>
<accession>A0A2H0RE47</accession>
<dbReference type="InterPro" id="IPR036899">
    <property type="entry name" value="Ribosomal_uL13_sf"/>
</dbReference>
<dbReference type="Proteomes" id="UP000228767">
    <property type="component" value="Unassembled WGS sequence"/>
</dbReference>
<dbReference type="Pfam" id="PF00572">
    <property type="entry name" value="Ribosomal_L13"/>
    <property type="match status" value="1"/>
</dbReference>
<proteinExistence type="inferred from homology"/>
<dbReference type="GO" id="GO:0006412">
    <property type="term" value="P:translation"/>
    <property type="evidence" value="ECO:0007669"/>
    <property type="project" value="UniProtKB-UniRule"/>
</dbReference>
<organism evidence="5 6">
    <name type="scientific">Candidatus Vogelbacteria bacterium CG10_big_fil_rev_8_21_14_0_10_51_16</name>
    <dbReference type="NCBI Taxonomy" id="1975045"/>
    <lineage>
        <taxon>Bacteria</taxon>
        <taxon>Candidatus Vogeliibacteriota</taxon>
    </lineage>
</organism>
<dbReference type="InterPro" id="IPR005823">
    <property type="entry name" value="Ribosomal_uL13_bac-type"/>
</dbReference>
<comment type="function">
    <text evidence="4">This protein is one of the early assembly proteins of the 50S ribosomal subunit, although it is not seen to bind rRNA by itself. It is important during the early stages of 50S assembly.</text>
</comment>
<dbReference type="PANTHER" id="PTHR11545">
    <property type="entry name" value="RIBOSOMAL PROTEIN L13"/>
    <property type="match status" value="1"/>
</dbReference>